<keyword evidence="3" id="KW-0472">Membrane</keyword>
<dbReference type="SUPFAM" id="SSF48452">
    <property type="entry name" value="TPR-like"/>
    <property type="match status" value="1"/>
</dbReference>
<dbReference type="PROSITE" id="PS50005">
    <property type="entry name" value="TPR"/>
    <property type="match status" value="1"/>
</dbReference>
<dbReference type="STRING" id="52.CMC5_007750"/>
<feature type="transmembrane region" description="Helical" evidence="3">
    <location>
        <begin position="273"/>
        <end position="294"/>
    </location>
</feature>
<dbReference type="InterPro" id="IPR013229">
    <property type="entry name" value="PEGA"/>
</dbReference>
<feature type="region of interest" description="Disordered" evidence="2">
    <location>
        <begin position="1"/>
        <end position="34"/>
    </location>
</feature>
<evidence type="ECO:0000256" key="1">
    <source>
        <dbReference type="PROSITE-ProRule" id="PRU00339"/>
    </source>
</evidence>
<dbReference type="AlphaFoldDB" id="A0A0K1E717"/>
<feature type="domain" description="PEGA" evidence="4">
    <location>
        <begin position="129"/>
        <end position="195"/>
    </location>
</feature>
<evidence type="ECO:0000313" key="6">
    <source>
        <dbReference type="Proteomes" id="UP000067626"/>
    </source>
</evidence>
<feature type="compositionally biased region" description="Pro residues" evidence="2">
    <location>
        <begin position="18"/>
        <end position="31"/>
    </location>
</feature>
<dbReference type="Proteomes" id="UP000067626">
    <property type="component" value="Chromosome"/>
</dbReference>
<dbReference type="InterPro" id="IPR011990">
    <property type="entry name" value="TPR-like_helical_dom_sf"/>
</dbReference>
<keyword evidence="3" id="KW-1133">Transmembrane helix</keyword>
<dbReference type="EMBL" id="CP012159">
    <property type="protein sequence ID" value="AKT36655.1"/>
    <property type="molecule type" value="Genomic_DNA"/>
</dbReference>
<reference evidence="5 6" key="1">
    <citation type="submission" date="2015-07" db="EMBL/GenBank/DDBJ databases">
        <title>Genome analysis of myxobacterium Chondromyces crocatus Cm c5 reveals a high potential for natural compound synthesis and the genetic basis for the loss of fruiting body formation.</title>
        <authorList>
            <person name="Zaburannyi N."/>
            <person name="Bunk B."/>
            <person name="Maier J."/>
            <person name="Overmann J."/>
            <person name="Mueller R."/>
        </authorList>
    </citation>
    <scope>NUCLEOTIDE SEQUENCE [LARGE SCALE GENOMIC DNA]</scope>
    <source>
        <strain evidence="5 6">Cm c5</strain>
    </source>
</reference>
<feature type="compositionally biased region" description="Low complexity" evidence="2">
    <location>
        <begin position="1"/>
        <end position="17"/>
    </location>
</feature>
<name>A0A0K1E717_CHOCO</name>
<dbReference type="InterPro" id="IPR019734">
    <property type="entry name" value="TPR_rpt"/>
</dbReference>
<keyword evidence="1" id="KW-0802">TPR repeat</keyword>
<keyword evidence="6" id="KW-1185">Reference proteome</keyword>
<dbReference type="KEGG" id="ccro:CMC5_007750"/>
<evidence type="ECO:0000313" key="5">
    <source>
        <dbReference type="EMBL" id="AKT36655.1"/>
    </source>
</evidence>
<proteinExistence type="predicted"/>
<dbReference type="Pfam" id="PF08308">
    <property type="entry name" value="PEGA"/>
    <property type="match status" value="2"/>
</dbReference>
<evidence type="ECO:0000259" key="4">
    <source>
        <dbReference type="Pfam" id="PF08308"/>
    </source>
</evidence>
<keyword evidence="3" id="KW-0812">Transmembrane</keyword>
<feature type="domain" description="PEGA" evidence="4">
    <location>
        <begin position="201"/>
        <end position="265"/>
    </location>
</feature>
<dbReference type="Gene3D" id="1.25.40.10">
    <property type="entry name" value="Tetratricopeptide repeat domain"/>
    <property type="match status" value="1"/>
</dbReference>
<evidence type="ECO:0000256" key="2">
    <source>
        <dbReference type="SAM" id="MobiDB-lite"/>
    </source>
</evidence>
<accession>A0A0K1E717</accession>
<sequence length="325" mass="34578">MAQPSSSPQGAPGAPGAPSAPAPANAPPPPLSEVLSGTAKAEYEAGRILFRDGDFSNAIIKYERAYEISREPRLLWNIALCQKNLQRYTRMLATVEKLQRDAGTQLSDQDRKDAEELIATIQAFVSPMKVEVNEPGARVEVDGVEVGVTPLEKPVLVDVGSRKIRVSKKGFKDHTGSLTVSGGSEVSLSVKLVKEVHQGRLVINAGPEDVIALDGRVVGRGRWEGVVPSGGHTLRVTAPGMEAHQSEIIVQDDQVRRRDVQLKPAPKDHLATWLWIGGGAAVLAGGIIAGVLLFQPQEPAQGNVAPGNVDVSGARGFTFRFGGSQ</sequence>
<protein>
    <recommendedName>
        <fullName evidence="4">PEGA domain-containing protein</fullName>
    </recommendedName>
</protein>
<feature type="repeat" description="TPR" evidence="1">
    <location>
        <begin position="39"/>
        <end position="72"/>
    </location>
</feature>
<evidence type="ECO:0000256" key="3">
    <source>
        <dbReference type="SAM" id="Phobius"/>
    </source>
</evidence>
<organism evidence="5 6">
    <name type="scientific">Chondromyces crocatus</name>
    <dbReference type="NCBI Taxonomy" id="52"/>
    <lineage>
        <taxon>Bacteria</taxon>
        <taxon>Pseudomonadati</taxon>
        <taxon>Myxococcota</taxon>
        <taxon>Polyangia</taxon>
        <taxon>Polyangiales</taxon>
        <taxon>Polyangiaceae</taxon>
        <taxon>Chondromyces</taxon>
    </lineage>
</organism>
<gene>
    <name evidence="5" type="ORF">CMC5_007750</name>
</gene>